<dbReference type="AlphaFoldDB" id="A0A3D4SZB3"/>
<dbReference type="EMBL" id="DQID01000193">
    <property type="protein sequence ID" value="HCT14618.1"/>
    <property type="molecule type" value="Genomic_DNA"/>
</dbReference>
<dbReference type="STRING" id="863239.GCA_000213935_00816"/>
<protein>
    <submittedName>
        <fullName evidence="3">CopG family transcriptional regulator</fullName>
    </submittedName>
</protein>
<dbReference type="RefSeq" id="WP_040430618.1">
    <property type="nucleotide sequence ID" value="NZ_DAITTW010000002.1"/>
</dbReference>
<evidence type="ECO:0000259" key="2">
    <source>
        <dbReference type="Pfam" id="PF01402"/>
    </source>
</evidence>
<organism evidence="3 4">
    <name type="scientific">Corynebacterium nuruki</name>
    <dbReference type="NCBI Taxonomy" id="1032851"/>
    <lineage>
        <taxon>Bacteria</taxon>
        <taxon>Bacillati</taxon>
        <taxon>Actinomycetota</taxon>
        <taxon>Actinomycetes</taxon>
        <taxon>Mycobacteriales</taxon>
        <taxon>Corynebacteriaceae</taxon>
        <taxon>Corynebacterium</taxon>
    </lineage>
</organism>
<evidence type="ECO:0000256" key="1">
    <source>
        <dbReference type="SAM" id="MobiDB-lite"/>
    </source>
</evidence>
<evidence type="ECO:0000313" key="4">
    <source>
        <dbReference type="Proteomes" id="UP000261739"/>
    </source>
</evidence>
<proteinExistence type="predicted"/>
<dbReference type="GO" id="GO:0006355">
    <property type="term" value="P:regulation of DNA-templated transcription"/>
    <property type="evidence" value="ECO:0007669"/>
    <property type="project" value="InterPro"/>
</dbReference>
<evidence type="ECO:0000313" key="3">
    <source>
        <dbReference type="EMBL" id="HCT14618.1"/>
    </source>
</evidence>
<comment type="caution">
    <text evidence="3">The sequence shown here is derived from an EMBL/GenBank/DDBJ whole genome shotgun (WGS) entry which is preliminary data.</text>
</comment>
<feature type="domain" description="Ribbon-helix-helix protein CopG" evidence="2">
    <location>
        <begin position="57"/>
        <end position="94"/>
    </location>
</feature>
<feature type="region of interest" description="Disordered" evidence="1">
    <location>
        <begin position="28"/>
        <end position="54"/>
    </location>
</feature>
<dbReference type="Proteomes" id="UP000261739">
    <property type="component" value="Unassembled WGS sequence"/>
</dbReference>
<accession>A0A3D4SZB3</accession>
<name>A0A3D4SZB3_9CORY</name>
<dbReference type="Pfam" id="PF01402">
    <property type="entry name" value="RHH_1"/>
    <property type="match status" value="1"/>
</dbReference>
<dbReference type="CDD" id="cd21631">
    <property type="entry name" value="RHH_CopG_NikR-like"/>
    <property type="match status" value="1"/>
</dbReference>
<dbReference type="InterPro" id="IPR002145">
    <property type="entry name" value="CopG"/>
</dbReference>
<gene>
    <name evidence="3" type="ORF">DIW82_07460</name>
</gene>
<feature type="compositionally biased region" description="Basic and acidic residues" evidence="1">
    <location>
        <begin position="37"/>
        <end position="53"/>
    </location>
</feature>
<sequence length="97" mass="11130">MRKNETREEAEARYGAWADAAERGEFDPTGDYWVNPEHPDYRPGRPKAGDKRPTTMVSLRLNVDDGSRLDRFLTESGRSRSDVLREALDEYLTQRGA</sequence>
<reference evidence="3 4" key="1">
    <citation type="journal article" date="2018" name="Nat. Biotechnol.">
        <title>A standardized bacterial taxonomy based on genome phylogeny substantially revises the tree of life.</title>
        <authorList>
            <person name="Parks D.H."/>
            <person name="Chuvochina M."/>
            <person name="Waite D.W."/>
            <person name="Rinke C."/>
            <person name="Skarshewski A."/>
            <person name="Chaumeil P.A."/>
            <person name="Hugenholtz P."/>
        </authorList>
    </citation>
    <scope>NUCLEOTIDE SEQUENCE [LARGE SCALE GENOMIC DNA]</scope>
    <source>
        <strain evidence="3">UBA11247</strain>
    </source>
</reference>